<keyword evidence="5" id="KW-1185">Reference proteome</keyword>
<dbReference type="Proteomes" id="UP000185911">
    <property type="component" value="Unassembled WGS sequence"/>
</dbReference>
<proteinExistence type="predicted"/>
<evidence type="ECO:0000313" key="4">
    <source>
        <dbReference type="EMBL" id="OLP05236.1"/>
    </source>
</evidence>
<dbReference type="STRING" id="81479.RA876_10765"/>
<evidence type="ECO:0000256" key="2">
    <source>
        <dbReference type="ARBA" id="ARBA00022679"/>
    </source>
</evidence>
<dbReference type="PANTHER" id="PTHR43363">
    <property type="entry name" value="HYPOXANTHINE PHOSPHORIBOSYLTRANSFERASE"/>
    <property type="match status" value="1"/>
</dbReference>
<organism evidence="4 5">
    <name type="scientific">Rhodoferax antarcticus ANT.BR</name>
    <dbReference type="NCBI Taxonomy" id="1111071"/>
    <lineage>
        <taxon>Bacteria</taxon>
        <taxon>Pseudomonadati</taxon>
        <taxon>Pseudomonadota</taxon>
        <taxon>Betaproteobacteria</taxon>
        <taxon>Burkholderiales</taxon>
        <taxon>Comamonadaceae</taxon>
        <taxon>Rhodoferax</taxon>
    </lineage>
</organism>
<evidence type="ECO:0000313" key="5">
    <source>
        <dbReference type="Proteomes" id="UP000185911"/>
    </source>
</evidence>
<dbReference type="InterPro" id="IPR029057">
    <property type="entry name" value="PRTase-like"/>
</dbReference>
<accession>A0A1Q8YAX7</accession>
<sequence>MLTEDGKHLYVSYDEYNNLIEKLAIKVFQSGWQFDTILCLARGGMRPGDVLSRIFDKPLAIMSTSSYRSEVGTVQGQLDIAHYITTPKGQIAGKVLLVDDLADSGHTLNKVIDLLKNNYQPITEMRSAVIWAKAFSTFTPDYCVDYLPTNPWIHQPFEGYDNMRPEQLIQKWSV</sequence>
<dbReference type="SUPFAM" id="SSF53271">
    <property type="entry name" value="PRTase-like"/>
    <property type="match status" value="1"/>
</dbReference>
<evidence type="ECO:0000256" key="1">
    <source>
        <dbReference type="ARBA" id="ARBA00022676"/>
    </source>
</evidence>
<dbReference type="CDD" id="cd06223">
    <property type="entry name" value="PRTases_typeI"/>
    <property type="match status" value="1"/>
</dbReference>
<keyword evidence="1" id="KW-0328">Glycosyltransferase</keyword>
<dbReference type="InterPro" id="IPR000836">
    <property type="entry name" value="PRTase_dom"/>
</dbReference>
<gene>
    <name evidence="4" type="ORF">BLL52_3361</name>
</gene>
<protein>
    <submittedName>
        <fullName evidence="4">Phosphoribosyl transferase domain protein</fullName>
    </submittedName>
</protein>
<dbReference type="Pfam" id="PF00156">
    <property type="entry name" value="Pribosyltran"/>
    <property type="match status" value="1"/>
</dbReference>
<dbReference type="EMBL" id="MSYM01000017">
    <property type="protein sequence ID" value="OLP05236.1"/>
    <property type="molecule type" value="Genomic_DNA"/>
</dbReference>
<name>A0A1Q8YAX7_9BURK</name>
<dbReference type="PANTHER" id="PTHR43363:SF1">
    <property type="entry name" value="HYPOXANTHINE-GUANINE PHOSPHORIBOSYLTRANSFERASE"/>
    <property type="match status" value="1"/>
</dbReference>
<reference evidence="4 5" key="1">
    <citation type="submission" date="2017-01" db="EMBL/GenBank/DDBJ databases">
        <title>Genome sequence of Rhodoferax antarcticus ANT.BR, a psychrophilic purple nonsulfur bacterium from an Antarctic microbial mat.</title>
        <authorList>
            <person name="Baker J."/>
            <person name="Riester C."/>
            <person name="Skinner B."/>
            <person name="Newell A."/>
            <person name="Swingley W."/>
            <person name="Madigan M."/>
            <person name="Jung D."/>
            <person name="Asao M."/>
            <person name="Chen M."/>
            <person name="Loughlin P."/>
            <person name="Pan H."/>
            <person name="Lin S."/>
            <person name="Li N."/>
            <person name="Shaw J."/>
            <person name="Prado M."/>
            <person name="Sherman C."/>
            <person name="Li X."/>
            <person name="Tang J."/>
            <person name="Blankenship R."/>
            <person name="Zhao T."/>
            <person name="Touchman J."/>
            <person name="Sattley M."/>
        </authorList>
    </citation>
    <scope>NUCLEOTIDE SEQUENCE [LARGE SCALE GENOMIC DNA]</scope>
    <source>
        <strain evidence="4 5">ANT.BR</strain>
    </source>
</reference>
<dbReference type="RefSeq" id="WP_075587529.1">
    <property type="nucleotide sequence ID" value="NZ_MSYM01000017.1"/>
</dbReference>
<dbReference type="Gene3D" id="3.40.50.2020">
    <property type="match status" value="1"/>
</dbReference>
<feature type="domain" description="Phosphoribosyltransferase" evidence="3">
    <location>
        <begin position="12"/>
        <end position="158"/>
    </location>
</feature>
<evidence type="ECO:0000259" key="3">
    <source>
        <dbReference type="Pfam" id="PF00156"/>
    </source>
</evidence>
<comment type="caution">
    <text evidence="4">The sequence shown here is derived from an EMBL/GenBank/DDBJ whole genome shotgun (WGS) entry which is preliminary data.</text>
</comment>
<keyword evidence="2 4" id="KW-0808">Transferase</keyword>
<dbReference type="GO" id="GO:0016757">
    <property type="term" value="F:glycosyltransferase activity"/>
    <property type="evidence" value="ECO:0007669"/>
    <property type="project" value="UniProtKB-KW"/>
</dbReference>
<dbReference type="AlphaFoldDB" id="A0A1Q8YAX7"/>